<dbReference type="RefSeq" id="WP_316967066.1">
    <property type="nucleotide sequence ID" value="NZ_JARFPK010000036.1"/>
</dbReference>
<evidence type="ECO:0000256" key="1">
    <source>
        <dbReference type="ARBA" id="ARBA00023002"/>
    </source>
</evidence>
<keyword evidence="3" id="KW-1185">Reference proteome</keyword>
<dbReference type="NCBIfam" id="TIGR03129">
    <property type="entry name" value="one_C_dehyd_B"/>
    <property type="match status" value="1"/>
</dbReference>
<dbReference type="InterPro" id="IPR016457">
    <property type="entry name" value="Formylmethanofuran_DH_bsu"/>
</dbReference>
<dbReference type="EC" id="1.2.7.12" evidence="2"/>
<dbReference type="InterPro" id="IPR050123">
    <property type="entry name" value="Prok_molybdopt-oxidoreductase"/>
</dbReference>
<comment type="caution">
    <text evidence="2">The sequence shown here is derived from an EMBL/GenBank/DDBJ whole genome shotgun (WGS) entry which is preliminary data.</text>
</comment>
<dbReference type="GO" id="GO:0018493">
    <property type="term" value="F:formylmethanofuran dehydrogenase activity"/>
    <property type="evidence" value="ECO:0007669"/>
    <property type="project" value="UniProtKB-EC"/>
</dbReference>
<evidence type="ECO:0000313" key="2">
    <source>
        <dbReference type="EMBL" id="MDF0591332.1"/>
    </source>
</evidence>
<sequence length="406" mass="43049">MAFCTGCSLLCDDIVVDLDGGKIGKTMNLCRKGHAHYSSISSGRLTPSVDGSEVGVEDAMMAAAEVLAGADNPLLFGWGGSTLEAQRAGVDLAKKLGGAIDDPSSYSQGLITEKIIAGDLPTCTLDDVRNFADVSIYWGDDPSSSHPRHMSRFSYFPRGEKRQRGYEEDREAIVIDVRKSPTAQIAADGFFKITPGGDGAFIEALVASLAGKIPKVEDKKRMLNLGTKLRKAKFGAIFTGQGLAHSLRGDLSGFVSLVGKLSEITRFSVIPTLGDYNTRGFNQTLFDETGHVNSVTFKDGVRHGQEFSIARLLDSCDAVMVVGSDPAAALPAAIAKKLAKAVTVAIGSHRNMTTDFAKVSVPMAVAGIEAGGSCLRTDGVRVEFDGLVGSDHLSDVDIIKRIMEAV</sequence>
<evidence type="ECO:0000313" key="3">
    <source>
        <dbReference type="Proteomes" id="UP001220010"/>
    </source>
</evidence>
<dbReference type="SUPFAM" id="SSF53706">
    <property type="entry name" value="Formate dehydrogenase/DMSO reductase, domains 1-3"/>
    <property type="match status" value="1"/>
</dbReference>
<dbReference type="Gene3D" id="3.40.228.10">
    <property type="entry name" value="Dimethylsulfoxide Reductase, domain 2"/>
    <property type="match status" value="1"/>
</dbReference>
<dbReference type="PANTHER" id="PTHR43105">
    <property type="entry name" value="RESPIRATORY NITRATE REDUCTASE"/>
    <property type="match status" value="1"/>
</dbReference>
<reference evidence="2 3" key="1">
    <citation type="submission" date="2023-03" db="EMBL/GenBank/DDBJ databases">
        <title>WGS of Methanotrichaceae archaeon Mx.</title>
        <authorList>
            <person name="Sorokin D.Y."/>
            <person name="Merkel A.Y."/>
        </authorList>
    </citation>
    <scope>NUCLEOTIDE SEQUENCE [LARGE SCALE GENOMIC DNA]</scope>
    <source>
        <strain evidence="2 3">Mx</strain>
    </source>
</reference>
<gene>
    <name evidence="2" type="ORF">P0O15_09200</name>
</gene>
<accession>A0ABT5X9H3</accession>
<dbReference type="PANTHER" id="PTHR43105:SF14">
    <property type="entry name" value="FORMATE DEHYDROGENASE H"/>
    <property type="match status" value="1"/>
</dbReference>
<proteinExistence type="predicted"/>
<keyword evidence="1 2" id="KW-0560">Oxidoreductase</keyword>
<organism evidence="2 3">
    <name type="scientific">Candidatus Methanocrinis natronophilus</name>
    <dbReference type="NCBI Taxonomy" id="3033396"/>
    <lineage>
        <taxon>Archaea</taxon>
        <taxon>Methanobacteriati</taxon>
        <taxon>Methanobacteriota</taxon>
        <taxon>Stenosarchaea group</taxon>
        <taxon>Methanomicrobia</taxon>
        <taxon>Methanotrichales</taxon>
        <taxon>Methanotrichaceae</taxon>
        <taxon>Methanocrinis</taxon>
    </lineage>
</organism>
<dbReference type="PIRSF" id="PIRSF005646">
    <property type="entry name" value="FwdB"/>
    <property type="match status" value="1"/>
</dbReference>
<dbReference type="EMBL" id="JARFPK010000036">
    <property type="protein sequence ID" value="MDF0591332.1"/>
    <property type="molecule type" value="Genomic_DNA"/>
</dbReference>
<dbReference type="Proteomes" id="UP001220010">
    <property type="component" value="Unassembled WGS sequence"/>
</dbReference>
<name>A0ABT5X9H3_9EURY</name>
<protein>
    <submittedName>
        <fullName evidence="2">Formylmethanofuran dehydrogenase subunit B</fullName>
        <ecNumber evidence="2">1.2.7.12</ecNumber>
    </submittedName>
</protein>